<dbReference type="CDD" id="cd02440">
    <property type="entry name" value="AdoMet_MTases"/>
    <property type="match status" value="1"/>
</dbReference>
<feature type="binding site" evidence="6">
    <location>
        <position position="83"/>
    </location>
    <ligand>
        <name>S-adenosyl-L-methionine</name>
        <dbReference type="ChEBI" id="CHEBI:59789"/>
    </ligand>
</feature>
<name>A0A6F9DLA5_9ASCI</name>
<organism evidence="7">
    <name type="scientific">Phallusia mammillata</name>
    <dbReference type="NCBI Taxonomy" id="59560"/>
    <lineage>
        <taxon>Eukaryota</taxon>
        <taxon>Metazoa</taxon>
        <taxon>Chordata</taxon>
        <taxon>Tunicata</taxon>
        <taxon>Ascidiacea</taxon>
        <taxon>Phlebobranchia</taxon>
        <taxon>Ascidiidae</taxon>
        <taxon>Phallusia</taxon>
    </lineage>
</organism>
<dbReference type="GO" id="GO:0070475">
    <property type="term" value="P:rRNA base methylation"/>
    <property type="evidence" value="ECO:0007669"/>
    <property type="project" value="TreeGrafter"/>
</dbReference>
<feature type="binding site" evidence="6">
    <location>
        <position position="109"/>
    </location>
    <ligand>
        <name>S-adenosyl-L-methionine</name>
        <dbReference type="ChEBI" id="CHEBI:59789"/>
    </ligand>
</feature>
<dbReference type="PANTHER" id="PTHR13393:SF0">
    <property type="entry name" value="RNA N6-ADENOSINE-METHYLTRANSFERASE METTL16"/>
    <property type="match status" value="1"/>
</dbReference>
<dbReference type="EC" id="2.1.1.-" evidence="5"/>
<comment type="similarity">
    <text evidence="1 5">Belongs to the methyltransferase superfamily. METTL16/RlmF family.</text>
</comment>
<evidence type="ECO:0000256" key="5">
    <source>
        <dbReference type="PIRNR" id="PIRNR037350"/>
    </source>
</evidence>
<dbReference type="AlphaFoldDB" id="A0A6F9DLA5"/>
<accession>A0A6F9DLA5</accession>
<dbReference type="EMBL" id="LR787906">
    <property type="protein sequence ID" value="CAB3263768.1"/>
    <property type="molecule type" value="mRNA"/>
</dbReference>
<evidence type="ECO:0000256" key="1">
    <source>
        <dbReference type="ARBA" id="ARBA00005878"/>
    </source>
</evidence>
<dbReference type="PANTHER" id="PTHR13393">
    <property type="entry name" value="SAM-DEPENDENT METHYLTRANSFERASE"/>
    <property type="match status" value="1"/>
</dbReference>
<evidence type="ECO:0000256" key="2">
    <source>
        <dbReference type="ARBA" id="ARBA00022603"/>
    </source>
</evidence>
<gene>
    <name evidence="7" type="primary">Mettl16</name>
</gene>
<dbReference type="GO" id="GO:0005634">
    <property type="term" value="C:nucleus"/>
    <property type="evidence" value="ECO:0007669"/>
    <property type="project" value="TreeGrafter"/>
</dbReference>
<keyword evidence="2 5" id="KW-0489">Methyltransferase</keyword>
<dbReference type="InterPro" id="IPR029063">
    <property type="entry name" value="SAM-dependent_MTases_sf"/>
</dbReference>
<feature type="binding site" evidence="6">
    <location>
        <position position="133"/>
    </location>
    <ligand>
        <name>S-adenosyl-L-methionine</name>
        <dbReference type="ChEBI" id="CHEBI:59789"/>
    </ligand>
</feature>
<keyword evidence="3 5" id="KW-0808">Transferase</keyword>
<feature type="binding site" evidence="6">
    <location>
        <position position="182"/>
    </location>
    <ligand>
        <name>S-adenosyl-L-methionine</name>
        <dbReference type="ChEBI" id="CHEBI:59789"/>
    </ligand>
</feature>
<dbReference type="SUPFAM" id="SSF53335">
    <property type="entry name" value="S-adenosyl-L-methionine-dependent methyltransferases"/>
    <property type="match status" value="1"/>
</dbReference>
<dbReference type="Gene3D" id="3.40.50.150">
    <property type="entry name" value="Vaccinia Virus protein VP39"/>
    <property type="match status" value="1"/>
</dbReference>
<sequence length="440" mass="50708">MAFNQFMHPKNRYKHEPPDFEKLAECFPNFRKHVQHSKRTKKPFVNFRNPNAVRELSKCLLRNDFNLNVELPSDRLSPTVPSRLNYILWLQDLLQCLPTQNRYVVFDIGCGSSCIYPLLGVKLNDNWTFIASEIDAKNFEYAQRNVTTNGLSERVLLHQVLESDNLFSPLGDTDEVDVCMCNPPFFNSKDDAEKSWQRPSANSSCSGDGKEMIFEQGGDLAFAERLLRDSSKVKGRIKWFTIMFGKKLSFTSFKLKLKTSGVSALTSTEFCQGKTMRWAVAWSFIDTLDIDKIPKSQFQLAKSQKTDKPLTFRCKSSTLEDCENAVSKILAELCISFETEHVGHVLFKFKTSKSEWMHNRRKRRLETFKLTSKRLCDAERKCVQRQDTTSEANSQQKSDVQFECLIFLSHNNDGVEAKICSNPMLKEEINAISVHLKRRI</sequence>
<evidence type="ECO:0000313" key="7">
    <source>
        <dbReference type="EMBL" id="CAB3263768.1"/>
    </source>
</evidence>
<proteinExistence type="evidence at transcript level"/>
<dbReference type="GO" id="GO:0008168">
    <property type="term" value="F:methyltransferase activity"/>
    <property type="evidence" value="ECO:0007669"/>
    <property type="project" value="UniProtKB-UniRule"/>
</dbReference>
<dbReference type="InterPro" id="IPR017182">
    <property type="entry name" value="METTL16/PsiM"/>
</dbReference>
<evidence type="ECO:0000256" key="6">
    <source>
        <dbReference type="PIRSR" id="PIRSR037350-1"/>
    </source>
</evidence>
<dbReference type="PIRSF" id="PIRSF037350">
    <property type="entry name" value="Mtase_ZK1128_prd"/>
    <property type="match status" value="1"/>
</dbReference>
<dbReference type="InterPro" id="IPR010286">
    <property type="entry name" value="METTL16/RlmF"/>
</dbReference>
<reference evidence="7" key="1">
    <citation type="submission" date="2020-04" db="EMBL/GenBank/DDBJ databases">
        <authorList>
            <person name="Neveu A P."/>
        </authorList>
    </citation>
    <scope>NUCLEOTIDE SEQUENCE</scope>
    <source>
        <tissue evidence="7">Whole embryo</tissue>
    </source>
</reference>
<evidence type="ECO:0000256" key="4">
    <source>
        <dbReference type="ARBA" id="ARBA00022691"/>
    </source>
</evidence>
<protein>
    <recommendedName>
        <fullName evidence="5">U6 small nuclear RNA (adenine-(43)-N(6))-methyltransferase</fullName>
        <ecNumber evidence="5">2.1.1.-</ecNumber>
    </recommendedName>
</protein>
<evidence type="ECO:0000256" key="3">
    <source>
        <dbReference type="ARBA" id="ARBA00022679"/>
    </source>
</evidence>
<dbReference type="Pfam" id="PF05971">
    <property type="entry name" value="Methyltransf_10"/>
    <property type="match status" value="1"/>
</dbReference>
<keyword evidence="4 6" id="KW-0949">S-adenosyl-L-methionine</keyword>